<protein>
    <submittedName>
        <fullName evidence="1">Uncharacterized protein</fullName>
    </submittedName>
</protein>
<name>A0A6J5NWL5_9CAUD</name>
<organism evidence="1">
    <name type="scientific">uncultured Caudovirales phage</name>
    <dbReference type="NCBI Taxonomy" id="2100421"/>
    <lineage>
        <taxon>Viruses</taxon>
        <taxon>Duplodnaviria</taxon>
        <taxon>Heunggongvirae</taxon>
        <taxon>Uroviricota</taxon>
        <taxon>Caudoviricetes</taxon>
        <taxon>Peduoviridae</taxon>
        <taxon>Maltschvirus</taxon>
        <taxon>Maltschvirus maltsch</taxon>
    </lineage>
</organism>
<proteinExistence type="predicted"/>
<gene>
    <name evidence="1" type="ORF">UFOVP715_43</name>
</gene>
<sequence>MSARQAYYEDLLGDCMNAVLEIGIPEEHQGVVIAALIQSDSYNGLRKAILQALSQRTEPRPGDML</sequence>
<accession>A0A6J5NWL5</accession>
<evidence type="ECO:0000313" key="1">
    <source>
        <dbReference type="EMBL" id="CAB4159614.1"/>
    </source>
</evidence>
<reference evidence="1" key="1">
    <citation type="submission" date="2020-04" db="EMBL/GenBank/DDBJ databases">
        <authorList>
            <person name="Chiriac C."/>
            <person name="Salcher M."/>
            <person name="Ghai R."/>
            <person name="Kavagutti S V."/>
        </authorList>
    </citation>
    <scope>NUCLEOTIDE SEQUENCE</scope>
</reference>
<dbReference type="EMBL" id="LR796687">
    <property type="protein sequence ID" value="CAB4159614.1"/>
    <property type="molecule type" value="Genomic_DNA"/>
</dbReference>